<protein>
    <recommendedName>
        <fullName evidence="4">Oxalate:formate antiporter</fullName>
    </recommendedName>
</protein>
<sequence length="94" mass="10653">MQLLIVALIAALSFGAMTTYLIAQLLTDDMVEQSARHGRYAYLGEEDSDEDERPARRGRRLAALRPATVSIRADGYASRRTNRRHTLVQARHNR</sequence>
<evidence type="ECO:0000313" key="3">
    <source>
        <dbReference type="Proteomes" id="UP000789704"/>
    </source>
</evidence>
<feature type="compositionally biased region" description="Basic residues" evidence="1">
    <location>
        <begin position="80"/>
        <end position="94"/>
    </location>
</feature>
<name>A0A9N8X3E0_9BURK</name>
<dbReference type="EMBL" id="CAJQZC010000008">
    <property type="protein sequence ID" value="CAG4912095.1"/>
    <property type="molecule type" value="Genomic_DNA"/>
</dbReference>
<evidence type="ECO:0000313" key="2">
    <source>
        <dbReference type="EMBL" id="CAG4912095.1"/>
    </source>
</evidence>
<comment type="caution">
    <text evidence="2">The sequence shown here is derived from an EMBL/GenBank/DDBJ whole genome shotgun (WGS) entry which is preliminary data.</text>
</comment>
<feature type="region of interest" description="Disordered" evidence="1">
    <location>
        <begin position="75"/>
        <end position="94"/>
    </location>
</feature>
<dbReference type="RefSeq" id="WP_228880848.1">
    <property type="nucleotide sequence ID" value="NZ_CAJQYX010000005.1"/>
</dbReference>
<dbReference type="AlphaFoldDB" id="A0A9N8X3E0"/>
<organism evidence="2 3">
    <name type="scientific">Paraburkholderia saeva</name>
    <dbReference type="NCBI Taxonomy" id="2777537"/>
    <lineage>
        <taxon>Bacteria</taxon>
        <taxon>Pseudomonadati</taxon>
        <taxon>Pseudomonadota</taxon>
        <taxon>Betaproteobacteria</taxon>
        <taxon>Burkholderiales</taxon>
        <taxon>Burkholderiaceae</taxon>
        <taxon>Paraburkholderia</taxon>
    </lineage>
</organism>
<evidence type="ECO:0000256" key="1">
    <source>
        <dbReference type="SAM" id="MobiDB-lite"/>
    </source>
</evidence>
<reference evidence="2" key="1">
    <citation type="submission" date="2021-04" db="EMBL/GenBank/DDBJ databases">
        <authorList>
            <person name="Vanwijnsberghe S."/>
        </authorList>
    </citation>
    <scope>NUCLEOTIDE SEQUENCE</scope>
    <source>
        <strain evidence="2">LMG 31841</strain>
    </source>
</reference>
<accession>A0A9N8X3E0</accession>
<evidence type="ECO:0008006" key="4">
    <source>
        <dbReference type="Google" id="ProtNLM"/>
    </source>
</evidence>
<keyword evidence="3" id="KW-1185">Reference proteome</keyword>
<proteinExistence type="predicted"/>
<dbReference type="Proteomes" id="UP000789704">
    <property type="component" value="Unassembled WGS sequence"/>
</dbReference>
<gene>
    <name evidence="2" type="ORF">LMG31841_04133</name>
</gene>